<sequence>MAKRTTKPSDAELLSQDYLFSDSGFNEVSSTKDSIKLDKGPMHFERIFSSIQEVIGSIAYELILARGFITNKDIILQIILLLEFSDSMTQKDLLRDALQAVVSATPDDA</sequence>
<name>A0ABY7HQ64_9GAMM</name>
<dbReference type="Gene3D" id="1.20.5.5260">
    <property type="match status" value="1"/>
</dbReference>
<gene>
    <name evidence="1" type="ORF">O1V66_01775</name>
</gene>
<proteinExistence type="predicted"/>
<protein>
    <submittedName>
        <fullName evidence="1">Biofilm development regulator YmgB/AriR family protein</fullName>
    </submittedName>
</protein>
<dbReference type="Pfam" id="PF10798">
    <property type="entry name" value="YmgB"/>
    <property type="match status" value="1"/>
</dbReference>
<dbReference type="InterPro" id="IPR024753">
    <property type="entry name" value="AriR"/>
</dbReference>
<keyword evidence="2" id="KW-1185">Reference proteome</keyword>
<organism evidence="1 2">
    <name type="scientific">Rouxiella chamberiensis</name>
    <dbReference type="NCBI Taxonomy" id="1513468"/>
    <lineage>
        <taxon>Bacteria</taxon>
        <taxon>Pseudomonadati</taxon>
        <taxon>Pseudomonadota</taxon>
        <taxon>Gammaproteobacteria</taxon>
        <taxon>Enterobacterales</taxon>
        <taxon>Yersiniaceae</taxon>
        <taxon>Rouxiella</taxon>
    </lineage>
</organism>
<evidence type="ECO:0000313" key="1">
    <source>
        <dbReference type="EMBL" id="WAT01534.1"/>
    </source>
</evidence>
<evidence type="ECO:0000313" key="2">
    <source>
        <dbReference type="Proteomes" id="UP001164712"/>
    </source>
</evidence>
<reference evidence="1" key="1">
    <citation type="submission" date="2022-12" db="EMBL/GenBank/DDBJ databases">
        <title>Complete genome sequence of an Australian strain of Rouxiella badensis DAR84756 and resolution of the R. badensis DSM100043 and R. chamberiensis DSM28324 genomes.</title>
        <authorList>
            <person name="Paul S."/>
            <person name="Anderson P.J."/>
            <person name="Maynard G."/>
            <person name="Dyall-Smith M."/>
            <person name="Kudinha T."/>
        </authorList>
    </citation>
    <scope>NUCLEOTIDE SEQUENCE</scope>
    <source>
        <strain evidence="1">DSM 28324</strain>
    </source>
</reference>
<accession>A0ABY7HQ64</accession>
<dbReference type="Proteomes" id="UP001164712">
    <property type="component" value="Chromosome"/>
</dbReference>
<dbReference type="EMBL" id="CP114058">
    <property type="protein sequence ID" value="WAT01534.1"/>
    <property type="molecule type" value="Genomic_DNA"/>
</dbReference>
<dbReference type="RefSeq" id="WP_052673393.1">
    <property type="nucleotide sequence ID" value="NZ_CP114058.1"/>
</dbReference>